<dbReference type="EC" id="2.3.2.3" evidence="6"/>
<name>A0A4Z0RP68_WEICO</name>
<evidence type="ECO:0000313" key="7">
    <source>
        <dbReference type="EMBL" id="MBJ7632718.1"/>
    </source>
</evidence>
<feature type="transmembrane region" description="Helical" evidence="6">
    <location>
        <begin position="289"/>
        <end position="308"/>
    </location>
</feature>
<evidence type="ECO:0000313" key="9">
    <source>
        <dbReference type="Proteomes" id="UP000728106"/>
    </source>
</evidence>
<comment type="similarity">
    <text evidence="6">Belongs to the LPG synthase family.</text>
</comment>
<evidence type="ECO:0000256" key="1">
    <source>
        <dbReference type="ARBA" id="ARBA00004651"/>
    </source>
</evidence>
<keyword evidence="6" id="KW-0443">Lipid metabolism</keyword>
<evidence type="ECO:0000256" key="6">
    <source>
        <dbReference type="RuleBase" id="RU363042"/>
    </source>
</evidence>
<keyword evidence="6" id="KW-0808">Transferase</keyword>
<dbReference type="GO" id="GO:0005886">
    <property type="term" value="C:plasma membrane"/>
    <property type="evidence" value="ECO:0007669"/>
    <property type="project" value="UniProtKB-SubCell"/>
</dbReference>
<evidence type="ECO:0000313" key="8">
    <source>
        <dbReference type="EMBL" id="MBJ7639201.1"/>
    </source>
</evidence>
<evidence type="ECO:0000256" key="5">
    <source>
        <dbReference type="ARBA" id="ARBA00023136"/>
    </source>
</evidence>
<comment type="caution">
    <text evidence="8">The sequence shown here is derived from an EMBL/GenBank/DDBJ whole genome shotgun (WGS) entry which is preliminary data.</text>
</comment>
<dbReference type="OrthoDB" id="9810654at2"/>
<feature type="transmembrane region" description="Helical" evidence="6">
    <location>
        <begin position="314"/>
        <end position="332"/>
    </location>
</feature>
<keyword evidence="6" id="KW-0046">Antibiotic resistance</keyword>
<organism evidence="8 9">
    <name type="scientific">Weissella confusa</name>
    <name type="common">Lactobacillus confusus</name>
    <dbReference type="NCBI Taxonomy" id="1583"/>
    <lineage>
        <taxon>Bacteria</taxon>
        <taxon>Bacillati</taxon>
        <taxon>Bacillota</taxon>
        <taxon>Bacilli</taxon>
        <taxon>Lactobacillales</taxon>
        <taxon>Lactobacillaceae</taxon>
        <taxon>Weissella</taxon>
    </lineage>
</organism>
<dbReference type="GO" id="GO:0006629">
    <property type="term" value="P:lipid metabolic process"/>
    <property type="evidence" value="ECO:0007669"/>
    <property type="project" value="UniProtKB-KW"/>
</dbReference>
<dbReference type="GeneID" id="57979382"/>
<dbReference type="InterPro" id="IPR022791">
    <property type="entry name" value="L-PG_synthase/AglD"/>
</dbReference>
<keyword evidence="3 6" id="KW-0812">Transmembrane</keyword>
<dbReference type="PANTHER" id="PTHR37693:SF1">
    <property type="entry name" value="INTEGRAL MEMBRANE PROTEIN"/>
    <property type="match status" value="1"/>
</dbReference>
<comment type="function">
    <text evidence="6">Catalyzes the transfer of a lysyl group from L-lysyl-tRNA(Lys) to membrane-bound phosphatidylglycerol (PG), which produces lysylphosphatidylglycerol (LPG), a major component of the bacterial membrane with a positive net charge. LPG synthesis contributes to bacterial virulence as it is involved in the resistance mechanism against cationic antimicrobial peptides (CAMP) produces by the host's immune system (defensins, cathelicidins) and by the competing microorganisms.</text>
</comment>
<feature type="transmembrane region" description="Helical" evidence="6">
    <location>
        <begin position="7"/>
        <end position="24"/>
    </location>
</feature>
<accession>A0A4Z0RP68</accession>
<feature type="transmembrane region" description="Helical" evidence="6">
    <location>
        <begin position="225"/>
        <end position="245"/>
    </location>
</feature>
<dbReference type="Proteomes" id="UP000808038">
    <property type="component" value="Unassembled WGS sequence"/>
</dbReference>
<sequence length="336" mass="37821">MTRRNGIVFTIMMLIGLGIFYWSFRKISWTQFASEVKNANWWWLIVAVGAMVVYLLLEAVVVKIFVDDAHEKLSWRDAIRVPLVEQLGNGITPFATGGQPMQMITLAQAGIDPGRAGSILLMKFVVYQGMIVVNFLMALTIGYHYIADKLHAWAILVLFGFVIHLAVIVGLLLVMYWPTLTRTMVLLVFKPIGWFRPALVEKWKDVVDEKIDNFHRESVRMSHDWPALVKAIVVTFFQMAVYYLIPYFILLGLGVSPINVVLVTALHVLIVMVISLFPIPGGTGGAEAGFAVLFSQFLPSASVLLFAMMIWRLITYYLGMFAGIVAFNLNAAKRRK</sequence>
<evidence type="ECO:0000256" key="4">
    <source>
        <dbReference type="ARBA" id="ARBA00022989"/>
    </source>
</evidence>
<evidence type="ECO:0000256" key="2">
    <source>
        <dbReference type="ARBA" id="ARBA00022475"/>
    </source>
</evidence>
<dbReference type="GO" id="GO:0046677">
    <property type="term" value="P:response to antibiotic"/>
    <property type="evidence" value="ECO:0007669"/>
    <property type="project" value="UniProtKB-KW"/>
</dbReference>
<dbReference type="Pfam" id="PF03706">
    <property type="entry name" value="LPG_synthase_TM"/>
    <property type="match status" value="1"/>
</dbReference>
<comment type="catalytic activity">
    <reaction evidence="6">
        <text>L-lysyl-tRNA(Lys) + a 1,2-diacyl-sn-glycero-3-phospho-(1'-sn-glycerol) = a 1,2-diacyl-sn-glycero-3-phospho-1'-(3'-O-L-lysyl)-sn-glycerol + tRNA(Lys)</text>
        <dbReference type="Rhea" id="RHEA:10668"/>
        <dbReference type="Rhea" id="RHEA-COMP:9696"/>
        <dbReference type="Rhea" id="RHEA-COMP:9697"/>
        <dbReference type="ChEBI" id="CHEBI:64716"/>
        <dbReference type="ChEBI" id="CHEBI:75792"/>
        <dbReference type="ChEBI" id="CHEBI:78442"/>
        <dbReference type="ChEBI" id="CHEBI:78529"/>
        <dbReference type="EC" id="2.3.2.3"/>
    </reaction>
</comment>
<feature type="transmembrane region" description="Helical" evidence="6">
    <location>
        <begin position="44"/>
        <end position="66"/>
    </location>
</feature>
<feature type="transmembrane region" description="Helical" evidence="6">
    <location>
        <begin position="124"/>
        <end position="146"/>
    </location>
</feature>
<dbReference type="PANTHER" id="PTHR37693">
    <property type="entry name" value="PHOSPHATIDYLGLYCEROL LYSYLTRANSFERASE"/>
    <property type="match status" value="1"/>
</dbReference>
<reference evidence="8 9" key="2">
    <citation type="journal article" date="2021" name="Int. J. Food Microbiol.">
        <title>Safety demonstration of a microbial species for use in the food chain: Weissella confusa.</title>
        <authorList>
            <person name="Bourdichon F."/>
            <person name="Patrone V."/>
            <person name="Fontana A."/>
            <person name="Milani G."/>
            <person name="Morelli L."/>
        </authorList>
    </citation>
    <scope>NUCLEOTIDE SEQUENCE [LARGE SCALE GENOMIC DNA]</scope>
    <source>
        <strain evidence="7">CCUG 30943</strain>
        <strain evidence="8 9">CCUG 43002</strain>
    </source>
</reference>
<dbReference type="EMBL" id="JAAOCP010000008">
    <property type="protein sequence ID" value="MBJ7639201.1"/>
    <property type="molecule type" value="Genomic_DNA"/>
</dbReference>
<dbReference type="AlphaFoldDB" id="A0A4Z0RP68"/>
<proteinExistence type="inferred from homology"/>
<reference evidence="8" key="1">
    <citation type="submission" date="2020-02" db="EMBL/GenBank/DDBJ databases">
        <authorList>
            <person name="Fontana A."/>
            <person name="Patrone V."/>
            <person name="Morelli L."/>
        </authorList>
    </citation>
    <scope>NUCLEOTIDE SEQUENCE</scope>
    <source>
        <strain evidence="7">CCUG 30943</strain>
        <strain evidence="8">CCUG 43002</strain>
    </source>
</reference>
<evidence type="ECO:0000256" key="3">
    <source>
        <dbReference type="ARBA" id="ARBA00022692"/>
    </source>
</evidence>
<keyword evidence="9" id="KW-1185">Reference proteome</keyword>
<dbReference type="RefSeq" id="WP_056973237.1">
    <property type="nucleotide sequence ID" value="NZ_ALXH01000030.1"/>
</dbReference>
<dbReference type="Proteomes" id="UP000728106">
    <property type="component" value="Unassembled WGS sequence"/>
</dbReference>
<keyword evidence="4 6" id="KW-1133">Transmembrane helix</keyword>
<keyword evidence="2" id="KW-1003">Cell membrane</keyword>
<feature type="transmembrane region" description="Helical" evidence="6">
    <location>
        <begin position="152"/>
        <end position="177"/>
    </location>
</feature>
<keyword evidence="5 6" id="KW-0472">Membrane</keyword>
<dbReference type="GO" id="GO:0050071">
    <property type="term" value="F:phosphatidylglycerol lysyltransferase activity"/>
    <property type="evidence" value="ECO:0007669"/>
    <property type="project" value="UniProtKB-EC"/>
</dbReference>
<comment type="subcellular location">
    <subcellularLocation>
        <location evidence="1 6">Cell membrane</location>
        <topology evidence="1 6">Multi-pass membrane protein</topology>
    </subcellularLocation>
</comment>
<dbReference type="EMBL" id="JAAOCX010000007">
    <property type="protein sequence ID" value="MBJ7632718.1"/>
    <property type="molecule type" value="Genomic_DNA"/>
</dbReference>
<gene>
    <name evidence="6" type="primary">mprF</name>
    <name evidence="8" type="ORF">HAU20_07375</name>
    <name evidence="7" type="ORF">HAU43_06430</name>
</gene>
<dbReference type="NCBIfam" id="TIGR00374">
    <property type="entry name" value="flippase-like domain"/>
    <property type="match status" value="1"/>
</dbReference>
<protein>
    <recommendedName>
        <fullName evidence="6">Phosphatidylglycerol lysyltransferase</fullName>
        <ecNumber evidence="6">2.3.2.3</ecNumber>
    </recommendedName>
    <alternativeName>
        <fullName evidence="6">Lysylphosphatidylglycerol synthase</fullName>
    </alternativeName>
</protein>
<feature type="transmembrane region" description="Helical" evidence="6">
    <location>
        <begin position="257"/>
        <end position="277"/>
    </location>
</feature>